<evidence type="ECO:0000313" key="1">
    <source>
        <dbReference type="EMBL" id="KHS51701.1"/>
    </source>
</evidence>
<proteinExistence type="predicted"/>
<dbReference type="Pfam" id="PF18959">
    <property type="entry name" value="DUF5701"/>
    <property type="match status" value="1"/>
</dbReference>
<dbReference type="Proteomes" id="UP000031488">
    <property type="component" value="Unassembled WGS sequence"/>
</dbReference>
<organism evidence="1 2">
    <name type="scientific">Brevibacterium linens</name>
    <dbReference type="NCBI Taxonomy" id="1703"/>
    <lineage>
        <taxon>Bacteria</taxon>
        <taxon>Bacillati</taxon>
        <taxon>Actinomycetota</taxon>
        <taxon>Actinomycetes</taxon>
        <taxon>Micrococcales</taxon>
        <taxon>Brevibacteriaceae</taxon>
        <taxon>Brevibacterium</taxon>
    </lineage>
</organism>
<sequence length="248" mass="27097">MSETIDEKSDGTVSQLQSGMVVPQLPPLAMQAERLIATGLLDDEGGELTTDLLHQAVNDLQERVAPGALLVVSENVLPARTLVQHVRRTSGGRDREGFVVVDMDDLDHFVPTAEAPVPGTLVYALEDPRRGDDMRNWSPAEAQDELSKGGRTPFTVVEGVHLALQLPAALDRNACYMMIGSRRRKVKGFDSRTPALWISNGTGRDGRDRKGSPKLGWCWWNNRHTWLGFASGARRVSDMSSAPIGSTV</sequence>
<keyword evidence="2" id="KW-1185">Reference proteome</keyword>
<name>A0A0B9A8C1_BRELN</name>
<dbReference type="RefSeq" id="WP_235355107.1">
    <property type="nucleotide sequence ID" value="NZ_JTJZ01000020.1"/>
</dbReference>
<dbReference type="PATRIC" id="fig|1703.6.peg.2149"/>
<reference evidence="1 2" key="1">
    <citation type="submission" date="2014-11" db="EMBL/GenBank/DDBJ databases">
        <title>Draft Genome Sequence of Brevibacterium linens AE038-8.</title>
        <authorList>
            <person name="Maizel D."/>
            <person name="Utturkar S.M."/>
            <person name="Brown S.D."/>
            <person name="Ferrero M."/>
            <person name="Rosen B.P."/>
        </authorList>
    </citation>
    <scope>NUCLEOTIDE SEQUENCE [LARGE SCALE GENOMIC DNA]</scope>
    <source>
        <strain evidence="1 2">AE038-8</strain>
    </source>
</reference>
<evidence type="ECO:0000313" key="2">
    <source>
        <dbReference type="Proteomes" id="UP000031488"/>
    </source>
</evidence>
<protein>
    <submittedName>
        <fullName evidence="1">Uncharacterized protein</fullName>
    </submittedName>
</protein>
<accession>A0A0B9A8C1</accession>
<gene>
    <name evidence="1" type="ORF">AE0388_2251</name>
</gene>
<dbReference type="EMBL" id="JTJZ01000020">
    <property type="protein sequence ID" value="KHS51701.1"/>
    <property type="molecule type" value="Genomic_DNA"/>
</dbReference>
<dbReference type="InterPro" id="IPR043755">
    <property type="entry name" value="DUF5701"/>
</dbReference>
<dbReference type="AlphaFoldDB" id="A0A0B9A8C1"/>
<comment type="caution">
    <text evidence="1">The sequence shown here is derived from an EMBL/GenBank/DDBJ whole genome shotgun (WGS) entry which is preliminary data.</text>
</comment>